<protein>
    <submittedName>
        <fullName evidence="1">Uncharacterized protein</fullName>
    </submittedName>
</protein>
<evidence type="ECO:0000313" key="2">
    <source>
        <dbReference type="Proteomes" id="UP000494214"/>
    </source>
</evidence>
<organism evidence="1 2">
    <name type="scientific">Achromobacter animicus</name>
    <dbReference type="NCBI Taxonomy" id="1389935"/>
    <lineage>
        <taxon>Bacteria</taxon>
        <taxon>Pseudomonadati</taxon>
        <taxon>Pseudomonadota</taxon>
        <taxon>Betaproteobacteria</taxon>
        <taxon>Burkholderiales</taxon>
        <taxon>Alcaligenaceae</taxon>
        <taxon>Achromobacter</taxon>
    </lineage>
</organism>
<name>A0A6S6ZVU0_9BURK</name>
<dbReference type="RefSeq" id="WP_175123300.1">
    <property type="nucleotide sequence ID" value="NZ_CADIJM010000003.1"/>
</dbReference>
<proteinExistence type="predicted"/>
<gene>
    <name evidence="1" type="ORF">LMG26690_02425</name>
</gene>
<dbReference type="EMBL" id="CADIJM010000003">
    <property type="protein sequence ID" value="CAB3697054.1"/>
    <property type="molecule type" value="Genomic_DNA"/>
</dbReference>
<dbReference type="AlphaFoldDB" id="A0A6S6ZVU0"/>
<reference evidence="1 2" key="1">
    <citation type="submission" date="2020-04" db="EMBL/GenBank/DDBJ databases">
        <authorList>
            <person name="De Canck E."/>
        </authorList>
    </citation>
    <scope>NUCLEOTIDE SEQUENCE [LARGE SCALE GENOMIC DNA]</scope>
    <source>
        <strain evidence="1 2">LMG 26690</strain>
    </source>
</reference>
<sequence>MSTNLVRSSFALPIEAFERVRDVSERLGCTQGALIEALLELDDEAIEAHYRKVAPILQAKTKERKQKRRQARKALESLSKEEIDAILAARKAG</sequence>
<keyword evidence="2" id="KW-1185">Reference proteome</keyword>
<accession>A0A6S6ZVU0</accession>
<evidence type="ECO:0000313" key="1">
    <source>
        <dbReference type="EMBL" id="CAB3697054.1"/>
    </source>
</evidence>
<dbReference type="Proteomes" id="UP000494214">
    <property type="component" value="Unassembled WGS sequence"/>
</dbReference>